<reference evidence="1 2" key="1">
    <citation type="journal article" date="2013" name="Proc. Natl. Acad. Sci. U.S.A.">
        <title>The king cobra genome reveals dynamic gene evolution and adaptation in the snake venom system.</title>
        <authorList>
            <person name="Vonk F.J."/>
            <person name="Casewell N.R."/>
            <person name="Henkel C.V."/>
            <person name="Heimberg A.M."/>
            <person name="Jansen H.J."/>
            <person name="McCleary R.J."/>
            <person name="Kerkkamp H.M."/>
            <person name="Vos R.A."/>
            <person name="Guerreiro I."/>
            <person name="Calvete J.J."/>
            <person name="Wuster W."/>
            <person name="Woods A.E."/>
            <person name="Logan J.M."/>
            <person name="Harrison R.A."/>
            <person name="Castoe T.A."/>
            <person name="de Koning A.P."/>
            <person name="Pollock D.D."/>
            <person name="Yandell M."/>
            <person name="Calderon D."/>
            <person name="Renjifo C."/>
            <person name="Currier R.B."/>
            <person name="Salgado D."/>
            <person name="Pla D."/>
            <person name="Sanz L."/>
            <person name="Hyder A.S."/>
            <person name="Ribeiro J.M."/>
            <person name="Arntzen J.W."/>
            <person name="van den Thillart G.E."/>
            <person name="Boetzer M."/>
            <person name="Pirovano W."/>
            <person name="Dirks R.P."/>
            <person name="Spaink H.P."/>
            <person name="Duboule D."/>
            <person name="McGlinn E."/>
            <person name="Kini R.M."/>
            <person name="Richardson M.K."/>
        </authorList>
    </citation>
    <scope>NUCLEOTIDE SEQUENCE</scope>
    <source>
        <tissue evidence="1">Blood</tissue>
    </source>
</reference>
<accession>V8N619</accession>
<proteinExistence type="predicted"/>
<dbReference type="AlphaFoldDB" id="V8N619"/>
<dbReference type="OrthoDB" id="5983862at2759"/>
<name>V8N619_OPHHA</name>
<evidence type="ECO:0000313" key="2">
    <source>
        <dbReference type="Proteomes" id="UP000018936"/>
    </source>
</evidence>
<dbReference type="Proteomes" id="UP000018936">
    <property type="component" value="Unassembled WGS sequence"/>
</dbReference>
<evidence type="ECO:0000313" key="1">
    <source>
        <dbReference type="EMBL" id="ETE56972.1"/>
    </source>
</evidence>
<organism evidence="1 2">
    <name type="scientific">Ophiophagus hannah</name>
    <name type="common">King cobra</name>
    <name type="synonym">Naja hannah</name>
    <dbReference type="NCBI Taxonomy" id="8665"/>
    <lineage>
        <taxon>Eukaryota</taxon>
        <taxon>Metazoa</taxon>
        <taxon>Chordata</taxon>
        <taxon>Craniata</taxon>
        <taxon>Vertebrata</taxon>
        <taxon>Euteleostomi</taxon>
        <taxon>Lepidosauria</taxon>
        <taxon>Squamata</taxon>
        <taxon>Bifurcata</taxon>
        <taxon>Unidentata</taxon>
        <taxon>Episquamata</taxon>
        <taxon>Toxicofera</taxon>
        <taxon>Serpentes</taxon>
        <taxon>Colubroidea</taxon>
        <taxon>Elapidae</taxon>
        <taxon>Elapinae</taxon>
        <taxon>Ophiophagus</taxon>
    </lineage>
</organism>
<dbReference type="PANTHER" id="PTHR34759">
    <property type="entry name" value="SPERMATOGENESIS-ASSOCIATED PROTEIN 48"/>
    <property type="match status" value="1"/>
</dbReference>
<feature type="non-terminal residue" evidence="1">
    <location>
        <position position="200"/>
    </location>
</feature>
<sequence>MHLNQHKDLLKRMYMPFVRGPEDRHFFACFEEKDSNAFIKSNPFLPPEDKNYLLAPHRDDVPIINPCSGFVSPGGKVDHQILDNRACEPLRDGKDAYSSQQAPVFCRKTQAGNRKPLLLKEINQDQRWNSRAVPDISVRSRLGGWTSPVKVIPNPPKAKENFIPHTFVFHVDTDVQSSDTSSEPSRDKRAWKYMYTSTVQ</sequence>
<keyword evidence="2" id="KW-1185">Reference proteome</keyword>
<dbReference type="PANTHER" id="PTHR34759:SF1">
    <property type="entry name" value="SPERMATOGENESIS-ASSOCIATED PROTEIN 48"/>
    <property type="match status" value="1"/>
</dbReference>
<comment type="caution">
    <text evidence="1">The sequence shown here is derived from an EMBL/GenBank/DDBJ whole genome shotgun (WGS) entry which is preliminary data.</text>
</comment>
<dbReference type="InterPro" id="IPR027867">
    <property type="entry name" value="SPATA48"/>
</dbReference>
<dbReference type="EMBL" id="AZIM01010604">
    <property type="protein sequence ID" value="ETE56972.1"/>
    <property type="molecule type" value="Genomic_DNA"/>
</dbReference>
<gene>
    <name evidence="1" type="ORF">L345_17316</name>
</gene>
<protein>
    <submittedName>
        <fullName evidence="1">Uncharacterized protein</fullName>
    </submittedName>
</protein>